<protein>
    <recommendedName>
        <fullName evidence="14">SET domain-containing protein</fullName>
    </recommendedName>
</protein>
<organism evidence="11">
    <name type="scientific">Kwoniella dejecticola CBS 10117</name>
    <dbReference type="NCBI Taxonomy" id="1296121"/>
    <lineage>
        <taxon>Eukaryota</taxon>
        <taxon>Fungi</taxon>
        <taxon>Dikarya</taxon>
        <taxon>Basidiomycota</taxon>
        <taxon>Agaricomycotina</taxon>
        <taxon>Tremellomycetes</taxon>
        <taxon>Tremellales</taxon>
        <taxon>Cryptococcaceae</taxon>
        <taxon>Kwoniella</taxon>
    </lineage>
</organism>
<keyword evidence="13" id="KW-1185">Reference proteome</keyword>
<evidence type="ECO:0000256" key="5">
    <source>
        <dbReference type="ARBA" id="ARBA00022691"/>
    </source>
</evidence>
<feature type="region of interest" description="Disordered" evidence="8">
    <location>
        <begin position="1"/>
        <end position="20"/>
    </location>
</feature>
<dbReference type="EMBL" id="CP144532">
    <property type="protein sequence ID" value="WWC60431.1"/>
    <property type="molecule type" value="Genomic_DNA"/>
</dbReference>
<evidence type="ECO:0000259" key="10">
    <source>
        <dbReference type="PROSITE" id="PS50868"/>
    </source>
</evidence>
<reference evidence="11" key="1">
    <citation type="submission" date="2013-07" db="EMBL/GenBank/DDBJ databases">
        <title>The Genome Sequence of Cryptococcus dejecticola CBS10117.</title>
        <authorList>
            <consortium name="The Broad Institute Genome Sequencing Platform"/>
            <person name="Cuomo C."/>
            <person name="Litvintseva A."/>
            <person name="Chen Y."/>
            <person name="Heitman J."/>
            <person name="Sun S."/>
            <person name="Springer D."/>
            <person name="Dromer F."/>
            <person name="Young S.K."/>
            <person name="Zeng Q."/>
            <person name="Gargeya S."/>
            <person name="Fitzgerald M."/>
            <person name="Abouelleil A."/>
            <person name="Alvarado L."/>
            <person name="Berlin A.M."/>
            <person name="Chapman S.B."/>
            <person name="Dewar J."/>
            <person name="Goldberg J."/>
            <person name="Griggs A."/>
            <person name="Gujja S."/>
            <person name="Hansen M."/>
            <person name="Howarth C."/>
            <person name="Imamovic A."/>
            <person name="Larimer J."/>
            <person name="McCowan C."/>
            <person name="Murphy C."/>
            <person name="Pearson M."/>
            <person name="Priest M."/>
            <person name="Roberts A."/>
            <person name="Saif S."/>
            <person name="Shea T."/>
            <person name="Sykes S."/>
            <person name="Wortman J."/>
            <person name="Nusbaum C."/>
            <person name="Birren B."/>
        </authorList>
    </citation>
    <scope>NUCLEOTIDE SEQUENCE [LARGE SCALE GENOMIC DNA]</scope>
    <source>
        <strain evidence="11">CBS 10117</strain>
    </source>
</reference>
<dbReference type="InterPro" id="IPR001214">
    <property type="entry name" value="SET_dom"/>
</dbReference>
<feature type="compositionally biased region" description="Low complexity" evidence="8">
    <location>
        <begin position="67"/>
        <end position="89"/>
    </location>
</feature>
<comment type="subcellular location">
    <subcellularLocation>
        <location evidence="1">Chromosome</location>
    </subcellularLocation>
</comment>
<feature type="domain" description="Post-SET" evidence="10">
    <location>
        <begin position="329"/>
        <end position="345"/>
    </location>
</feature>
<feature type="compositionally biased region" description="Polar residues" evidence="8">
    <location>
        <begin position="37"/>
        <end position="46"/>
    </location>
</feature>
<dbReference type="STRING" id="1296121.A0A1A6AAC0"/>
<evidence type="ECO:0000259" key="9">
    <source>
        <dbReference type="PROSITE" id="PS50280"/>
    </source>
</evidence>
<dbReference type="RefSeq" id="XP_018264842.1">
    <property type="nucleotide sequence ID" value="XM_018406348.1"/>
</dbReference>
<dbReference type="PROSITE" id="PS50280">
    <property type="entry name" value="SET"/>
    <property type="match status" value="1"/>
</dbReference>
<dbReference type="GO" id="GO:0046872">
    <property type="term" value="F:metal ion binding"/>
    <property type="evidence" value="ECO:0007669"/>
    <property type="project" value="UniProtKB-KW"/>
</dbReference>
<evidence type="ECO:0000313" key="13">
    <source>
        <dbReference type="Proteomes" id="UP000078595"/>
    </source>
</evidence>
<dbReference type="Proteomes" id="UP000078595">
    <property type="component" value="Chromosome 3"/>
</dbReference>
<dbReference type="PANTHER" id="PTHR46223:SF3">
    <property type="entry name" value="HISTONE-LYSINE N-METHYLTRANSFERASE SET-23"/>
    <property type="match status" value="1"/>
</dbReference>
<evidence type="ECO:0000256" key="1">
    <source>
        <dbReference type="ARBA" id="ARBA00004286"/>
    </source>
</evidence>
<sequence>MEDISNGLEPYPIPLKDGDHLGSFQFYNADSIFSDDTPITSYSPLITSRGDEDNEDQCSDMSTEEIGSPGSQDPSESSDSSESSEPGPQTCACSADQDGEETLSLCTVKQGNACDCVSSFGNFYPLPSRKSGNDQNQVLHLDALPDNLPLVECSPHCPCAGSCANKLTQRGVRVPVAVEPSTSGIGLGLFHRPADAPVHTKLPRGTFVSLYAGEYLTTLEARQRWAEQAIIRIAGEGNYILSLRLPGETWHIDPRYKGNVGRFLNHSCDPNCVIQVVRWGTDSLPRAAIFTKRDIQAGEELTFDYANASGSPELASKLRSEGFVGDQGERTKCLCGTQLCREWMPFDETL</sequence>
<dbReference type="SUPFAM" id="SSF82199">
    <property type="entry name" value="SET domain"/>
    <property type="match status" value="1"/>
</dbReference>
<evidence type="ECO:0000256" key="7">
    <source>
        <dbReference type="ARBA" id="ARBA00022833"/>
    </source>
</evidence>
<dbReference type="InterPro" id="IPR003616">
    <property type="entry name" value="Post-SET_dom"/>
</dbReference>
<dbReference type="Gene3D" id="2.170.270.10">
    <property type="entry name" value="SET domain"/>
    <property type="match status" value="1"/>
</dbReference>
<name>A0A1A6AAC0_9TREE</name>
<dbReference type="GO" id="GO:0008168">
    <property type="term" value="F:methyltransferase activity"/>
    <property type="evidence" value="ECO:0007669"/>
    <property type="project" value="UniProtKB-KW"/>
</dbReference>
<evidence type="ECO:0000313" key="12">
    <source>
        <dbReference type="EMBL" id="WWC60431.1"/>
    </source>
</evidence>
<keyword evidence="3" id="KW-0489">Methyltransferase</keyword>
<dbReference type="AlphaFoldDB" id="A0A1A6AAC0"/>
<evidence type="ECO:0000256" key="2">
    <source>
        <dbReference type="ARBA" id="ARBA00022454"/>
    </source>
</evidence>
<dbReference type="InterPro" id="IPR046341">
    <property type="entry name" value="SET_dom_sf"/>
</dbReference>
<keyword evidence="7" id="KW-0862">Zinc</keyword>
<proteinExistence type="predicted"/>
<accession>A0A1A6AAC0</accession>
<dbReference type="GO" id="GO:0032259">
    <property type="term" value="P:methylation"/>
    <property type="evidence" value="ECO:0007669"/>
    <property type="project" value="UniProtKB-KW"/>
</dbReference>
<evidence type="ECO:0000256" key="6">
    <source>
        <dbReference type="ARBA" id="ARBA00022723"/>
    </source>
</evidence>
<dbReference type="VEuPathDB" id="FungiDB:I303_03022"/>
<keyword evidence="2" id="KW-0158">Chromosome</keyword>
<dbReference type="OrthoDB" id="308383at2759"/>
<feature type="domain" description="SET" evidence="9">
    <location>
        <begin position="174"/>
        <end position="306"/>
    </location>
</feature>
<dbReference type="GO" id="GO:0005694">
    <property type="term" value="C:chromosome"/>
    <property type="evidence" value="ECO:0007669"/>
    <property type="project" value="UniProtKB-SubCell"/>
</dbReference>
<keyword evidence="4" id="KW-0808">Transferase</keyword>
<dbReference type="PANTHER" id="PTHR46223">
    <property type="entry name" value="HISTONE-LYSINE N-METHYLTRANSFERASE SUV39H"/>
    <property type="match status" value="1"/>
</dbReference>
<keyword evidence="5" id="KW-0949">S-adenosyl-L-methionine</keyword>
<dbReference type="SMART" id="SM00317">
    <property type="entry name" value="SET"/>
    <property type="match status" value="1"/>
</dbReference>
<dbReference type="GeneID" id="28966721"/>
<evidence type="ECO:0000313" key="11">
    <source>
        <dbReference type="EMBL" id="OBR87000.1"/>
    </source>
</evidence>
<evidence type="ECO:0000256" key="3">
    <source>
        <dbReference type="ARBA" id="ARBA00022603"/>
    </source>
</evidence>
<dbReference type="KEGG" id="kdj:28966721"/>
<gene>
    <name evidence="11" type="ORF">I303_03022</name>
    <name evidence="12" type="ORF">I303_103003</name>
</gene>
<reference evidence="12" key="3">
    <citation type="submission" date="2024-02" db="EMBL/GenBank/DDBJ databases">
        <title>Comparative genomics of Cryptococcus and Kwoniella reveals pathogenesis evolution and contrasting modes of karyotype evolution via chromosome fusion or intercentromeric recombination.</title>
        <authorList>
            <person name="Coelho M.A."/>
            <person name="David-Palma M."/>
            <person name="Shea T."/>
            <person name="Bowers K."/>
            <person name="McGinley-Smith S."/>
            <person name="Mohammad A.W."/>
            <person name="Gnirke A."/>
            <person name="Yurkov A.M."/>
            <person name="Nowrousian M."/>
            <person name="Sun S."/>
            <person name="Cuomo C.A."/>
            <person name="Heitman J."/>
        </authorList>
    </citation>
    <scope>NUCLEOTIDE SEQUENCE</scope>
    <source>
        <strain evidence="12">CBS 10117</strain>
    </source>
</reference>
<dbReference type="Pfam" id="PF00856">
    <property type="entry name" value="SET"/>
    <property type="match status" value="1"/>
</dbReference>
<reference evidence="12" key="2">
    <citation type="submission" date="2013-07" db="EMBL/GenBank/DDBJ databases">
        <authorList>
            <consortium name="The Broad Institute Genome Sequencing Platform"/>
            <person name="Cuomo C."/>
            <person name="Litvintseva A."/>
            <person name="Chen Y."/>
            <person name="Heitman J."/>
            <person name="Sun S."/>
            <person name="Springer D."/>
            <person name="Dromer F."/>
            <person name="Young S.K."/>
            <person name="Zeng Q."/>
            <person name="Gargeya S."/>
            <person name="Fitzgerald M."/>
            <person name="Abouelleil A."/>
            <person name="Alvarado L."/>
            <person name="Berlin A.M."/>
            <person name="Chapman S.B."/>
            <person name="Dewar J."/>
            <person name="Goldberg J."/>
            <person name="Griggs A."/>
            <person name="Gujja S."/>
            <person name="Hansen M."/>
            <person name="Howarth C."/>
            <person name="Imamovic A."/>
            <person name="Larimer J."/>
            <person name="McCowan C."/>
            <person name="Murphy C."/>
            <person name="Pearson M."/>
            <person name="Priest M."/>
            <person name="Roberts A."/>
            <person name="Saif S."/>
            <person name="Shea T."/>
            <person name="Sykes S."/>
            <person name="Wortman J."/>
            <person name="Nusbaum C."/>
            <person name="Birren B."/>
        </authorList>
    </citation>
    <scope>NUCLEOTIDE SEQUENCE</scope>
    <source>
        <strain evidence="12">CBS 10117</strain>
    </source>
</reference>
<feature type="region of interest" description="Disordered" evidence="8">
    <location>
        <begin position="33"/>
        <end position="95"/>
    </location>
</feature>
<dbReference type="EMBL" id="KI894029">
    <property type="protein sequence ID" value="OBR87000.1"/>
    <property type="molecule type" value="Genomic_DNA"/>
</dbReference>
<evidence type="ECO:0008006" key="14">
    <source>
        <dbReference type="Google" id="ProtNLM"/>
    </source>
</evidence>
<dbReference type="PROSITE" id="PS50868">
    <property type="entry name" value="POST_SET"/>
    <property type="match status" value="1"/>
</dbReference>
<keyword evidence="6" id="KW-0479">Metal-binding</keyword>
<dbReference type="InterPro" id="IPR050973">
    <property type="entry name" value="H3K9_Histone-Lys_N-MTase"/>
</dbReference>
<evidence type="ECO:0000256" key="4">
    <source>
        <dbReference type="ARBA" id="ARBA00022679"/>
    </source>
</evidence>
<evidence type="ECO:0000256" key="8">
    <source>
        <dbReference type="SAM" id="MobiDB-lite"/>
    </source>
</evidence>